<dbReference type="GO" id="GO:0046873">
    <property type="term" value="F:metal ion transmembrane transporter activity"/>
    <property type="evidence" value="ECO:0007669"/>
    <property type="project" value="InterPro"/>
</dbReference>
<dbReference type="PANTHER" id="PTHR47891">
    <property type="entry name" value="TRANSPORTER-RELATED"/>
    <property type="match status" value="1"/>
</dbReference>
<dbReference type="Gene3D" id="1.20.58.340">
    <property type="entry name" value="Magnesium transport protein CorA, transmembrane region"/>
    <property type="match status" value="2"/>
</dbReference>
<dbReference type="InterPro" id="IPR002523">
    <property type="entry name" value="MgTranspt_CorA/ZnTranspt_ZntB"/>
</dbReference>
<dbReference type="Proteomes" id="UP000478463">
    <property type="component" value="Chromosome"/>
</dbReference>
<keyword evidence="3" id="KW-0812">Transmembrane</keyword>
<dbReference type="KEGG" id="egd:GS424_002120"/>
<dbReference type="Pfam" id="PF01544">
    <property type="entry name" value="CorA"/>
    <property type="match status" value="1"/>
</dbReference>
<dbReference type="InterPro" id="IPR045861">
    <property type="entry name" value="CorA_cytoplasmic_dom"/>
</dbReference>
<dbReference type="EMBL" id="CP063310">
    <property type="protein sequence ID" value="QOS68689.1"/>
    <property type="molecule type" value="Genomic_DNA"/>
</dbReference>
<dbReference type="RefSeq" id="WP_160941966.1">
    <property type="nucleotide sequence ID" value="NZ_CP063310.1"/>
</dbReference>
<evidence type="ECO:0000313" key="7">
    <source>
        <dbReference type="Proteomes" id="UP000478463"/>
    </source>
</evidence>
<dbReference type="PANTHER" id="PTHR47891:SF1">
    <property type="entry name" value="CORA-MAGNESIUM AND COBALT TRANSPORTER"/>
    <property type="match status" value="1"/>
</dbReference>
<gene>
    <name evidence="6" type="ORF">GS424_002120</name>
</gene>
<name>A0A6L7IRY5_9ACTN</name>
<protein>
    <submittedName>
        <fullName evidence="6">Magnesium transporter CorA family protein</fullName>
    </submittedName>
</protein>
<reference evidence="6 7" key="1">
    <citation type="submission" date="2020-10" db="EMBL/GenBank/DDBJ databases">
        <title>Eggerthella sp. nov., isolated from human feces.</title>
        <authorList>
            <person name="Yajun G."/>
        </authorList>
    </citation>
    <scope>NUCLEOTIDE SEQUENCE [LARGE SCALE GENOMIC DNA]</scope>
    <source>
        <strain evidence="6 7">HF-1101</strain>
    </source>
</reference>
<keyword evidence="5" id="KW-0472">Membrane</keyword>
<accession>A0A6L7IRY5</accession>
<evidence type="ECO:0000256" key="2">
    <source>
        <dbReference type="ARBA" id="ARBA00009765"/>
    </source>
</evidence>
<dbReference type="Gene3D" id="3.30.460.20">
    <property type="entry name" value="CorA soluble domain-like"/>
    <property type="match status" value="1"/>
</dbReference>
<evidence type="ECO:0000256" key="5">
    <source>
        <dbReference type="ARBA" id="ARBA00023136"/>
    </source>
</evidence>
<dbReference type="InterPro" id="IPR047199">
    <property type="entry name" value="CorA-like"/>
</dbReference>
<evidence type="ECO:0000256" key="3">
    <source>
        <dbReference type="ARBA" id="ARBA00022692"/>
    </source>
</evidence>
<sequence length="310" mass="35264">MIEYFRTSEQHALQKIDEEAPGCWIALFEPTADELAWLGDRFGIEEEDARAALDLEEVSRIERNGDYTMFILDTPVRDRSSNERSYKTIPFALFETPSNVITVCTVYKIPLIQQLMASKDLSSPSDVRAFADDILTASSAAYFAALRLINRRRVDLMAAVKHPSRKELEDLYNLDSSLVYFKTSLATNDAIFEKHLRRMPFVSSEERDRFDDVMIENRQALETTRIYSEILDSTIEHFSLLMNHDLNRTMQVVATVSLVLCVPTAVAGFFGMNLLGIPLSEIPWGFGIVTCCTVLASVALLLVLKRLRWF</sequence>
<evidence type="ECO:0000256" key="4">
    <source>
        <dbReference type="ARBA" id="ARBA00022989"/>
    </source>
</evidence>
<dbReference type="AlphaFoldDB" id="A0A6L7IRY5"/>
<evidence type="ECO:0000256" key="1">
    <source>
        <dbReference type="ARBA" id="ARBA00004141"/>
    </source>
</evidence>
<comment type="subcellular location">
    <subcellularLocation>
        <location evidence="1">Membrane</location>
        <topology evidence="1">Multi-pass membrane protein</topology>
    </subcellularLocation>
</comment>
<comment type="similarity">
    <text evidence="2">Belongs to the CorA metal ion transporter (MIT) (TC 1.A.35) family.</text>
</comment>
<keyword evidence="4" id="KW-1133">Transmembrane helix</keyword>
<organism evidence="6 7">
    <name type="scientific">Eggerthella guodeyinii</name>
    <dbReference type="NCBI Taxonomy" id="2690837"/>
    <lineage>
        <taxon>Bacteria</taxon>
        <taxon>Bacillati</taxon>
        <taxon>Actinomycetota</taxon>
        <taxon>Coriobacteriia</taxon>
        <taxon>Eggerthellales</taxon>
        <taxon>Eggerthellaceae</taxon>
        <taxon>Eggerthella</taxon>
    </lineage>
</organism>
<dbReference type="InterPro" id="IPR045863">
    <property type="entry name" value="CorA_TM1_TM2"/>
</dbReference>
<evidence type="ECO:0000313" key="6">
    <source>
        <dbReference type="EMBL" id="QOS68689.1"/>
    </source>
</evidence>
<proteinExistence type="inferred from homology"/>
<dbReference type="CDD" id="cd12827">
    <property type="entry name" value="EcCorA_ZntB-like_u2"/>
    <property type="match status" value="1"/>
</dbReference>
<dbReference type="SUPFAM" id="SSF144083">
    <property type="entry name" value="Magnesium transport protein CorA, transmembrane region"/>
    <property type="match status" value="1"/>
</dbReference>
<dbReference type="SUPFAM" id="SSF143865">
    <property type="entry name" value="CorA soluble domain-like"/>
    <property type="match status" value="1"/>
</dbReference>
<dbReference type="GO" id="GO:0016020">
    <property type="term" value="C:membrane"/>
    <property type="evidence" value="ECO:0007669"/>
    <property type="project" value="UniProtKB-SubCell"/>
</dbReference>